<dbReference type="AlphaFoldDB" id="A0A2K9NHE5"/>
<dbReference type="InterPro" id="IPR000531">
    <property type="entry name" value="Beta-barrel_TonB"/>
</dbReference>
<dbReference type="Pfam" id="PF00593">
    <property type="entry name" value="TonB_dep_Rec_b-barrel"/>
    <property type="match status" value="1"/>
</dbReference>
<dbReference type="EMBL" id="CP025612">
    <property type="protein sequence ID" value="AUN32507.1"/>
    <property type="molecule type" value="Genomic_DNA"/>
</dbReference>
<dbReference type="PANTHER" id="PTHR32552:SF90">
    <property type="entry name" value="METAL-PSEUDOPALINE RECEPTOR CNTO"/>
    <property type="match status" value="1"/>
</dbReference>
<keyword evidence="3 10" id="KW-0813">Transport</keyword>
<keyword evidence="8 12" id="KW-0675">Receptor</keyword>
<evidence type="ECO:0000256" key="7">
    <source>
        <dbReference type="ARBA" id="ARBA00023136"/>
    </source>
</evidence>
<dbReference type="GO" id="GO:0009279">
    <property type="term" value="C:cell outer membrane"/>
    <property type="evidence" value="ECO:0007669"/>
    <property type="project" value="UniProtKB-SubCell"/>
</dbReference>
<keyword evidence="13" id="KW-1185">Reference proteome</keyword>
<dbReference type="InterPro" id="IPR012910">
    <property type="entry name" value="Plug_dom"/>
</dbReference>
<keyword evidence="5 10" id="KW-0812">Transmembrane</keyword>
<dbReference type="InterPro" id="IPR010105">
    <property type="entry name" value="TonB_sidphr_rcpt"/>
</dbReference>
<keyword evidence="4 10" id="KW-1134">Transmembrane beta strand</keyword>
<keyword evidence="6 11" id="KW-0798">TonB box</keyword>
<dbReference type="Gene3D" id="2.40.170.20">
    <property type="entry name" value="TonB-dependent receptor, beta-barrel domain"/>
    <property type="match status" value="1"/>
</dbReference>
<evidence type="ECO:0000256" key="5">
    <source>
        <dbReference type="ARBA" id="ARBA00022692"/>
    </source>
</evidence>
<organism evidence="12 13">
    <name type="scientific">Niveispirillum cyanobacteriorum</name>
    <dbReference type="NCBI Taxonomy" id="1612173"/>
    <lineage>
        <taxon>Bacteria</taxon>
        <taxon>Pseudomonadati</taxon>
        <taxon>Pseudomonadota</taxon>
        <taxon>Alphaproteobacteria</taxon>
        <taxon>Rhodospirillales</taxon>
        <taxon>Azospirillaceae</taxon>
        <taxon>Niveispirillum</taxon>
    </lineage>
</organism>
<dbReference type="Proteomes" id="UP000234752">
    <property type="component" value="Chromosome eg_2"/>
</dbReference>
<keyword evidence="9 10" id="KW-0998">Cell outer membrane</keyword>
<dbReference type="InterPro" id="IPR039426">
    <property type="entry name" value="TonB-dep_rcpt-like"/>
</dbReference>
<evidence type="ECO:0000256" key="1">
    <source>
        <dbReference type="ARBA" id="ARBA00004571"/>
    </source>
</evidence>
<dbReference type="FunFam" id="2.40.170.20:FF:000005">
    <property type="entry name" value="TonB-dependent siderophore receptor"/>
    <property type="match status" value="1"/>
</dbReference>
<dbReference type="RefSeq" id="WP_102114042.1">
    <property type="nucleotide sequence ID" value="NZ_BMGN01000007.1"/>
</dbReference>
<dbReference type="SUPFAM" id="SSF56935">
    <property type="entry name" value="Porins"/>
    <property type="match status" value="1"/>
</dbReference>
<dbReference type="CDD" id="cd01347">
    <property type="entry name" value="ligand_gated_channel"/>
    <property type="match status" value="1"/>
</dbReference>
<evidence type="ECO:0000313" key="12">
    <source>
        <dbReference type="EMBL" id="AUN32507.1"/>
    </source>
</evidence>
<protein>
    <submittedName>
        <fullName evidence="12">TonB-dependent siderophore receptor</fullName>
    </submittedName>
</protein>
<evidence type="ECO:0000256" key="9">
    <source>
        <dbReference type="ARBA" id="ARBA00023237"/>
    </source>
</evidence>
<accession>A0A2K9NHE5</accession>
<keyword evidence="7 10" id="KW-0472">Membrane</keyword>
<dbReference type="GO" id="GO:0015344">
    <property type="term" value="F:siderophore uptake transmembrane transporter activity"/>
    <property type="evidence" value="ECO:0007669"/>
    <property type="project" value="TreeGrafter"/>
</dbReference>
<dbReference type="Pfam" id="PF07715">
    <property type="entry name" value="Plug"/>
    <property type="match status" value="1"/>
</dbReference>
<gene>
    <name evidence="12" type="ORF">C0V82_19305</name>
</gene>
<evidence type="ECO:0000256" key="11">
    <source>
        <dbReference type="RuleBase" id="RU003357"/>
    </source>
</evidence>
<dbReference type="InterPro" id="IPR036942">
    <property type="entry name" value="Beta-barrel_TonB_sf"/>
</dbReference>
<reference evidence="12 13" key="1">
    <citation type="submission" date="2017-12" db="EMBL/GenBank/DDBJ databases">
        <title>Genomes of bacteria within cyanobacterial aggregates.</title>
        <authorList>
            <person name="Cai H."/>
        </authorList>
    </citation>
    <scope>NUCLEOTIDE SEQUENCE [LARGE SCALE GENOMIC DNA]</scope>
    <source>
        <strain evidence="12 13">TH16</strain>
    </source>
</reference>
<evidence type="ECO:0000256" key="2">
    <source>
        <dbReference type="ARBA" id="ARBA00009810"/>
    </source>
</evidence>
<dbReference type="Gene3D" id="2.170.130.10">
    <property type="entry name" value="TonB-dependent receptor, plug domain"/>
    <property type="match status" value="1"/>
</dbReference>
<dbReference type="PROSITE" id="PS52016">
    <property type="entry name" value="TONB_DEPENDENT_REC_3"/>
    <property type="match status" value="1"/>
</dbReference>
<evidence type="ECO:0000256" key="6">
    <source>
        <dbReference type="ARBA" id="ARBA00023077"/>
    </source>
</evidence>
<dbReference type="GO" id="GO:0015891">
    <property type="term" value="P:siderophore transport"/>
    <property type="evidence" value="ECO:0007669"/>
    <property type="project" value="InterPro"/>
</dbReference>
<dbReference type="GO" id="GO:0038023">
    <property type="term" value="F:signaling receptor activity"/>
    <property type="evidence" value="ECO:0007669"/>
    <property type="project" value="InterPro"/>
</dbReference>
<evidence type="ECO:0000313" key="13">
    <source>
        <dbReference type="Proteomes" id="UP000234752"/>
    </source>
</evidence>
<evidence type="ECO:0000256" key="4">
    <source>
        <dbReference type="ARBA" id="ARBA00022452"/>
    </source>
</evidence>
<evidence type="ECO:0000256" key="3">
    <source>
        <dbReference type="ARBA" id="ARBA00022448"/>
    </source>
</evidence>
<dbReference type="KEGG" id="ncb:C0V82_19305"/>
<evidence type="ECO:0000256" key="8">
    <source>
        <dbReference type="ARBA" id="ARBA00023170"/>
    </source>
</evidence>
<dbReference type="PANTHER" id="PTHR32552">
    <property type="entry name" value="FERRICHROME IRON RECEPTOR-RELATED"/>
    <property type="match status" value="1"/>
</dbReference>
<dbReference type="OrthoDB" id="9760333at2"/>
<name>A0A2K9NHE5_9PROT</name>
<comment type="similarity">
    <text evidence="2 10 11">Belongs to the TonB-dependent receptor family.</text>
</comment>
<proteinExistence type="inferred from homology"/>
<evidence type="ECO:0000256" key="10">
    <source>
        <dbReference type="PROSITE-ProRule" id="PRU01360"/>
    </source>
</evidence>
<sequence>MYVTNRFRLALAATAACVALAPVAIAQPVDGALDEIIVVGQRQAYRGDVALKETPQAIQVLDGALLQDLGITKLEGALELASGIAKQNNFGGLWDSFAVRGFAGDENFPSGFLVNGFNGGRGYGGPRDASNVERIEVLKGPNSALFGRGEPGGTVNIITKKPEFKTKGSVAASAGSYDTYRVEGDITGPVTKSIAVRLNAAYEDAGSFRDTLDSKKLVASPSILAVLTEDTTVSYEMEYVNQKVPFDRGIVAVNGDLGALPISRFLGEPGDGPIEIDVLGHQVQLQHDLNDNWAVLLGGSYKETSFEGISTEAELAGGRQPLNSTNRFLSRQRRQRDYDTEHAVVRAELSGTFNTGGLTHHLITGADWDKFNIDTLQLRYRPGAYTAGGAITTGLNAIDVFNPTYGNRPTPTATVTNTYEKQDAWGIYLQDQIDITEQFKIRFGGRYDDFKRNLHDRALPVSATNPKVRSYKEFSPQAGLVYNVTEEVSFYAGYGKGFRPNSGASAAGVLFEPEKSKSYEVGAKYESEDGNLNSTVSLFTMKKTNVLTADPTNANFSIAVGSARSKGLEFDLNAKLPADMRVFATYAYTDAEVAEDYRDPNFNLSVLEGSPLINVPKHTANLMLFKDFEVGTGTASVGGGINHVSKRLGETGVNFYLPSYTLVKLQASYEPLEQVKLSVDVNNLFDKRYYASSYARLWVAPGTPRTVTGRVSYSF</sequence>
<dbReference type="NCBIfam" id="TIGR01783">
    <property type="entry name" value="TonB-siderophor"/>
    <property type="match status" value="1"/>
</dbReference>
<dbReference type="InterPro" id="IPR037066">
    <property type="entry name" value="Plug_dom_sf"/>
</dbReference>
<comment type="subcellular location">
    <subcellularLocation>
        <location evidence="1 10">Cell outer membrane</location>
        <topology evidence="1 10">Multi-pass membrane protein</topology>
    </subcellularLocation>
</comment>